<dbReference type="RefSeq" id="WP_072795167.1">
    <property type="nucleotide sequence ID" value="NZ_FRAQ01000001.1"/>
</dbReference>
<name>A0A1M6PRH3_9GAMM</name>
<dbReference type="GO" id="GO:0008168">
    <property type="term" value="F:methyltransferase activity"/>
    <property type="evidence" value="ECO:0007669"/>
    <property type="project" value="UniProtKB-KW"/>
</dbReference>
<dbReference type="PANTHER" id="PTHR43861:SF1">
    <property type="entry name" value="TRANS-ACONITATE 2-METHYLTRANSFERASE"/>
    <property type="match status" value="1"/>
</dbReference>
<gene>
    <name evidence="4" type="ORF">SAMN05216369_0444</name>
</gene>
<dbReference type="SUPFAM" id="SSF53335">
    <property type="entry name" value="S-adenosyl-L-methionine-dependent methyltransferases"/>
    <property type="match status" value="1"/>
</dbReference>
<dbReference type="CDD" id="cd02440">
    <property type="entry name" value="AdoMet_MTases"/>
    <property type="match status" value="1"/>
</dbReference>
<dbReference type="EMBL" id="FRAQ01000001">
    <property type="protein sequence ID" value="SHK10502.1"/>
    <property type="molecule type" value="Genomic_DNA"/>
</dbReference>
<sequence length="200" mass="22639">MSQSVAYYNKHAQAFLNETLHVDMSALYDGFLPHLPENAHIFDAGCGSGRDSREFLARGYRVTAFDASEKLADLASSAISHPVSVRTFDQVSEYQVYDGIWACASLLHLPLQQIPQALAKLWQALKPGGVLYVSFKRGEGQREHNGRDFTDATEVQLESWARALQQLKKITIWQTADRRPGRDEYWVNGVFHKSPEWLDV</sequence>
<dbReference type="STRING" id="564117.SAMN05216369_0444"/>
<dbReference type="InterPro" id="IPR029063">
    <property type="entry name" value="SAM-dependent_MTases_sf"/>
</dbReference>
<keyword evidence="5" id="KW-1185">Reference proteome</keyword>
<dbReference type="PANTHER" id="PTHR43861">
    <property type="entry name" value="TRANS-ACONITATE 2-METHYLTRANSFERASE-RELATED"/>
    <property type="match status" value="1"/>
</dbReference>
<evidence type="ECO:0000313" key="4">
    <source>
        <dbReference type="EMBL" id="SHK10502.1"/>
    </source>
</evidence>
<proteinExistence type="predicted"/>
<accession>A0A1M6PRH3</accession>
<reference evidence="5" key="1">
    <citation type="submission" date="2016-11" db="EMBL/GenBank/DDBJ databases">
        <authorList>
            <person name="Varghese N."/>
            <person name="Submissions S."/>
        </authorList>
    </citation>
    <scope>NUCLEOTIDE SEQUENCE [LARGE SCALE GENOMIC DNA]</scope>
    <source>
        <strain evidence="5">CGMCC 1.10835</strain>
    </source>
</reference>
<keyword evidence="1 4" id="KW-0489">Methyltransferase</keyword>
<feature type="domain" description="Methyltransferase" evidence="3">
    <location>
        <begin position="41"/>
        <end position="129"/>
    </location>
</feature>
<dbReference type="Gene3D" id="3.40.50.150">
    <property type="entry name" value="Vaccinia Virus protein VP39"/>
    <property type="match status" value="1"/>
</dbReference>
<organism evidence="4 5">
    <name type="scientific">Marinobacter antarcticus</name>
    <dbReference type="NCBI Taxonomy" id="564117"/>
    <lineage>
        <taxon>Bacteria</taxon>
        <taxon>Pseudomonadati</taxon>
        <taxon>Pseudomonadota</taxon>
        <taxon>Gammaproteobacteria</taxon>
        <taxon>Pseudomonadales</taxon>
        <taxon>Marinobacteraceae</taxon>
        <taxon>Marinobacter</taxon>
    </lineage>
</organism>
<keyword evidence="2 4" id="KW-0808">Transferase</keyword>
<evidence type="ECO:0000256" key="1">
    <source>
        <dbReference type="ARBA" id="ARBA00022603"/>
    </source>
</evidence>
<dbReference type="AlphaFoldDB" id="A0A1M6PRH3"/>
<protein>
    <submittedName>
        <fullName evidence="4">Methyltransferase domain-containing protein</fullName>
    </submittedName>
</protein>
<evidence type="ECO:0000259" key="3">
    <source>
        <dbReference type="Pfam" id="PF13649"/>
    </source>
</evidence>
<dbReference type="GO" id="GO:0032259">
    <property type="term" value="P:methylation"/>
    <property type="evidence" value="ECO:0007669"/>
    <property type="project" value="UniProtKB-KW"/>
</dbReference>
<dbReference type="OrthoDB" id="9804086at2"/>
<dbReference type="Pfam" id="PF13649">
    <property type="entry name" value="Methyltransf_25"/>
    <property type="match status" value="1"/>
</dbReference>
<dbReference type="Proteomes" id="UP000184497">
    <property type="component" value="Unassembled WGS sequence"/>
</dbReference>
<evidence type="ECO:0000256" key="2">
    <source>
        <dbReference type="ARBA" id="ARBA00022679"/>
    </source>
</evidence>
<evidence type="ECO:0000313" key="5">
    <source>
        <dbReference type="Proteomes" id="UP000184497"/>
    </source>
</evidence>
<dbReference type="InterPro" id="IPR041698">
    <property type="entry name" value="Methyltransf_25"/>
</dbReference>